<reference evidence="2 3" key="1">
    <citation type="submission" date="2017-03" db="EMBL/GenBank/DDBJ databases">
        <title>Genome of strain Rhizobium sp. CNPSo 668.</title>
        <authorList>
            <person name="Ribeiro R."/>
        </authorList>
    </citation>
    <scope>NUCLEOTIDE SEQUENCE [LARGE SCALE GENOMIC DNA]</scope>
    <source>
        <strain evidence="2 3">CNPSo 668</strain>
    </source>
</reference>
<proteinExistence type="predicted"/>
<accession>A0A246DLW8</accession>
<keyword evidence="1" id="KW-0812">Transmembrane</keyword>
<sequence>MRLWKAFLADDNGATAVEYGLIAAIICTALVSGLGIFSGSLHNVFNVVGNNITVN</sequence>
<keyword evidence="1" id="KW-1133">Transmembrane helix</keyword>
<dbReference type="Pfam" id="PF04964">
    <property type="entry name" value="Flp_Fap"/>
    <property type="match status" value="1"/>
</dbReference>
<dbReference type="AlphaFoldDB" id="A0A246DLW8"/>
<organism evidence="2 3">
    <name type="scientific">Rhizobium esperanzae</name>
    <dbReference type="NCBI Taxonomy" id="1967781"/>
    <lineage>
        <taxon>Bacteria</taxon>
        <taxon>Pseudomonadati</taxon>
        <taxon>Pseudomonadota</taxon>
        <taxon>Alphaproteobacteria</taxon>
        <taxon>Hyphomicrobiales</taxon>
        <taxon>Rhizobiaceae</taxon>
        <taxon>Rhizobium/Agrobacterium group</taxon>
        <taxon>Rhizobium</taxon>
    </lineage>
</organism>
<dbReference type="EMBL" id="MXPU01000029">
    <property type="protein sequence ID" value="OWO90176.1"/>
    <property type="molecule type" value="Genomic_DNA"/>
</dbReference>
<name>A0A246DLW8_9HYPH</name>
<dbReference type="RefSeq" id="WP_088397027.1">
    <property type="nucleotide sequence ID" value="NZ_MXPU01000029.1"/>
</dbReference>
<protein>
    <submittedName>
        <fullName evidence="2">Pilus assembly protein</fullName>
    </submittedName>
</protein>
<feature type="transmembrane region" description="Helical" evidence="1">
    <location>
        <begin position="20"/>
        <end position="37"/>
    </location>
</feature>
<evidence type="ECO:0000313" key="3">
    <source>
        <dbReference type="Proteomes" id="UP000197269"/>
    </source>
</evidence>
<comment type="caution">
    <text evidence="2">The sequence shown here is derived from an EMBL/GenBank/DDBJ whole genome shotgun (WGS) entry which is preliminary data.</text>
</comment>
<dbReference type="InterPro" id="IPR007047">
    <property type="entry name" value="Flp_Fap"/>
</dbReference>
<evidence type="ECO:0000313" key="2">
    <source>
        <dbReference type="EMBL" id="OWO90176.1"/>
    </source>
</evidence>
<evidence type="ECO:0000256" key="1">
    <source>
        <dbReference type="SAM" id="Phobius"/>
    </source>
</evidence>
<gene>
    <name evidence="2" type="ORF">B5E41_28550</name>
</gene>
<keyword evidence="1" id="KW-0472">Membrane</keyword>
<dbReference type="Proteomes" id="UP000197269">
    <property type="component" value="Unassembled WGS sequence"/>
</dbReference>